<sequence>MDYYTVNENFISDIRQGYVTDAKKLMEHELFDANYSGERGSTHLEAVAASRDNPEIMKALIDKGADSRQYPYALILASHWGYLGNMAVLIDHGADIHAKREHALVVAIEAHQTGATQMLINKGADVEIAIPQVRNIKEETAQWVRDTANSVKLANKLDTTLPQKDSYEDMMKKLGIQHKDKQEQSITRAGKIKV</sequence>
<gene>
    <name evidence="1" type="ORF">A9Y76_11655</name>
</gene>
<dbReference type="GeneID" id="61526675"/>
<dbReference type="Gene3D" id="1.25.40.20">
    <property type="entry name" value="Ankyrin repeat-containing domain"/>
    <property type="match status" value="1"/>
</dbReference>
<dbReference type="AlphaFoldDB" id="A0A191ZY28"/>
<dbReference type="RefSeq" id="WP_064804225.1">
    <property type="nucleotide sequence ID" value="NZ_CP016022.1"/>
</dbReference>
<protein>
    <submittedName>
        <fullName evidence="1">Uncharacterized protein</fullName>
    </submittedName>
</protein>
<organism evidence="1 2">
    <name type="scientific">Ralstonia insidiosa</name>
    <dbReference type="NCBI Taxonomy" id="190721"/>
    <lineage>
        <taxon>Bacteria</taxon>
        <taxon>Pseudomonadati</taxon>
        <taxon>Pseudomonadota</taxon>
        <taxon>Betaproteobacteria</taxon>
        <taxon>Burkholderiales</taxon>
        <taxon>Burkholderiaceae</taxon>
        <taxon>Ralstonia</taxon>
    </lineage>
</organism>
<name>A0A191ZY28_9RALS</name>
<reference evidence="2" key="1">
    <citation type="submission" date="2016-06" db="EMBL/GenBank/DDBJ databases">
        <authorList>
            <person name="Xu Y."/>
            <person name="Nagy A."/>
            <person name="Yan X."/>
            <person name="Kim S.W."/>
            <person name="Haley B."/>
            <person name="Liu N.T."/>
            <person name="Nou X."/>
        </authorList>
    </citation>
    <scope>NUCLEOTIDE SEQUENCE [LARGE SCALE GENOMIC DNA]</scope>
    <source>
        <strain evidence="2">ATCC 49129</strain>
    </source>
</reference>
<accession>A0A191ZY28</accession>
<keyword evidence="2" id="KW-1185">Reference proteome</keyword>
<proteinExistence type="predicted"/>
<evidence type="ECO:0000313" key="1">
    <source>
        <dbReference type="EMBL" id="ANJ73085.1"/>
    </source>
</evidence>
<dbReference type="SMART" id="SM00248">
    <property type="entry name" value="ANK"/>
    <property type="match status" value="3"/>
</dbReference>
<dbReference type="InterPro" id="IPR036770">
    <property type="entry name" value="Ankyrin_rpt-contain_sf"/>
</dbReference>
<dbReference type="OrthoDB" id="127805at2"/>
<dbReference type="Pfam" id="PF12796">
    <property type="entry name" value="Ank_2"/>
    <property type="match status" value="1"/>
</dbReference>
<dbReference type="SUPFAM" id="SSF48403">
    <property type="entry name" value="Ankyrin repeat"/>
    <property type="match status" value="1"/>
</dbReference>
<evidence type="ECO:0000313" key="2">
    <source>
        <dbReference type="Proteomes" id="UP000078572"/>
    </source>
</evidence>
<dbReference type="InterPro" id="IPR002110">
    <property type="entry name" value="Ankyrin_rpt"/>
</dbReference>
<dbReference type="EMBL" id="CP016022">
    <property type="protein sequence ID" value="ANJ73085.1"/>
    <property type="molecule type" value="Genomic_DNA"/>
</dbReference>
<dbReference type="Proteomes" id="UP000078572">
    <property type="component" value="Chromosome 1"/>
</dbReference>